<accession>A0A451G579</accession>
<protein>
    <submittedName>
        <fullName evidence="1">Uncharacterized protein</fullName>
    </submittedName>
</protein>
<dbReference type="AlphaFoldDB" id="A0A451G579"/>
<sequence length="90" mass="9605">MNRTVEPNARVSIDLDWDKLLELMQSGALCGADIHVSDRESKALIQQACLKSCAQKVCAGCDMSDLCGVGACPSGHSVSEQVVTTHPFNL</sequence>
<dbReference type="KEGG" id="htr:EPV75_02720"/>
<evidence type="ECO:0000313" key="2">
    <source>
        <dbReference type="Proteomes" id="UP000285478"/>
    </source>
</evidence>
<proteinExistence type="predicted"/>
<dbReference type="RefSeq" id="WP_128384381.1">
    <property type="nucleotide sequence ID" value="NZ_CP035033.1"/>
</dbReference>
<gene>
    <name evidence="1" type="ORF">EPV75_02720</name>
</gene>
<dbReference type="EMBL" id="CP035033">
    <property type="protein sequence ID" value="QAB14656.1"/>
    <property type="molecule type" value="Genomic_DNA"/>
</dbReference>
<reference evidence="1 2" key="1">
    <citation type="journal article" date="2018" name="Environ. Microbiol.">
        <title>Genomes of ubiquitous marine and hypersaline Hydrogenovibrio, Thiomicrorhabdus and Thiomicrospira spp. encode a diversity of mechanisms to sustain chemolithoautotrophy in heterogeneous environments.</title>
        <authorList>
            <person name="Scott K.M."/>
            <person name="Williams J."/>
            <person name="Porter C.M.B."/>
            <person name="Russel S."/>
            <person name="Harmer T.L."/>
            <person name="Paul J.H."/>
            <person name="Antonen K.M."/>
            <person name="Bridges M.K."/>
            <person name="Camper G.J."/>
            <person name="Campla C.K."/>
            <person name="Casella L.G."/>
            <person name="Chase E."/>
            <person name="Conrad J.W."/>
            <person name="Cruz M.C."/>
            <person name="Dunlap D.S."/>
            <person name="Duran L."/>
            <person name="Fahsbender E.M."/>
            <person name="Goldsmith D.B."/>
            <person name="Keeley R.F."/>
            <person name="Kondoff M.R."/>
            <person name="Kussy B.I."/>
            <person name="Lane M.K."/>
            <person name="Lawler S."/>
            <person name="Leigh B.A."/>
            <person name="Lewis C."/>
            <person name="Lostal L.M."/>
            <person name="Marking D."/>
            <person name="Mancera P.A."/>
            <person name="McClenthan E.C."/>
            <person name="McIntyre E.A."/>
            <person name="Mine J.A."/>
            <person name="Modi S."/>
            <person name="Moore B.D."/>
            <person name="Morgan W.A."/>
            <person name="Nelson K.M."/>
            <person name="Nguyen K.N."/>
            <person name="Ogburn N."/>
            <person name="Parrino D.G."/>
            <person name="Pedapudi A.D."/>
            <person name="Pelham R.P."/>
            <person name="Preece A.M."/>
            <person name="Rampersad E.A."/>
            <person name="Richardson J.C."/>
            <person name="Rodgers C.M."/>
            <person name="Schaffer B.L."/>
            <person name="Sheridan N.E."/>
            <person name="Solone M.R."/>
            <person name="Staley Z.R."/>
            <person name="Tabuchi M."/>
            <person name="Waide R.J."/>
            <person name="Wanjugi P.W."/>
            <person name="Young S."/>
            <person name="Clum A."/>
            <person name="Daum C."/>
            <person name="Huntemann M."/>
            <person name="Ivanova N."/>
            <person name="Kyrpides N."/>
            <person name="Mikhailova N."/>
            <person name="Palaniappan K."/>
            <person name="Pillay M."/>
            <person name="Reddy T.B.K."/>
            <person name="Shapiro N."/>
            <person name="Stamatis D."/>
            <person name="Varghese N."/>
            <person name="Woyke T."/>
            <person name="Boden R."/>
            <person name="Freyermuth S.K."/>
            <person name="Kerfeld C.A."/>
        </authorList>
    </citation>
    <scope>NUCLEOTIDE SEQUENCE [LARGE SCALE GENOMIC DNA]</scope>
    <source>
        <strain evidence="1 2">JR-2</strain>
    </source>
</reference>
<dbReference type="Proteomes" id="UP000285478">
    <property type="component" value="Chromosome"/>
</dbReference>
<evidence type="ECO:0000313" key="1">
    <source>
        <dbReference type="EMBL" id="QAB14656.1"/>
    </source>
</evidence>
<keyword evidence="2" id="KW-1185">Reference proteome</keyword>
<organism evidence="1 2">
    <name type="scientific">Hydrogenovibrio thermophilus</name>
    <dbReference type="NCBI Taxonomy" id="265883"/>
    <lineage>
        <taxon>Bacteria</taxon>
        <taxon>Pseudomonadati</taxon>
        <taxon>Pseudomonadota</taxon>
        <taxon>Gammaproteobacteria</taxon>
        <taxon>Thiotrichales</taxon>
        <taxon>Piscirickettsiaceae</taxon>
        <taxon>Hydrogenovibrio</taxon>
    </lineage>
</organism>
<name>A0A451G579_9GAMM</name>